<evidence type="ECO:0000313" key="2">
    <source>
        <dbReference type="EMBL" id="KAF1930850.1"/>
    </source>
</evidence>
<evidence type="ECO:0000313" key="3">
    <source>
        <dbReference type="Proteomes" id="UP000800082"/>
    </source>
</evidence>
<evidence type="ECO:0000256" key="1">
    <source>
        <dbReference type="SAM" id="Phobius"/>
    </source>
</evidence>
<protein>
    <submittedName>
        <fullName evidence="2">Uncharacterized protein</fullName>
    </submittedName>
</protein>
<sequence>MSTEMKAVAVMFVYTHRVLYAFTFGHTISLWMMFTPPFVHPIHLHRDGSCHATLHLLSSSQSLRSPDQCDEGHCKYARDTMAARRSTA</sequence>
<keyword evidence="3" id="KW-1185">Reference proteome</keyword>
<reference evidence="2" key="1">
    <citation type="journal article" date="2020" name="Stud. Mycol.">
        <title>101 Dothideomycetes genomes: a test case for predicting lifestyles and emergence of pathogens.</title>
        <authorList>
            <person name="Haridas S."/>
            <person name="Albert R."/>
            <person name="Binder M."/>
            <person name="Bloem J."/>
            <person name="Labutti K."/>
            <person name="Salamov A."/>
            <person name="Andreopoulos B."/>
            <person name="Baker S."/>
            <person name="Barry K."/>
            <person name="Bills G."/>
            <person name="Bluhm B."/>
            <person name="Cannon C."/>
            <person name="Castanera R."/>
            <person name="Culley D."/>
            <person name="Daum C."/>
            <person name="Ezra D."/>
            <person name="Gonzalez J."/>
            <person name="Henrissat B."/>
            <person name="Kuo A."/>
            <person name="Liang C."/>
            <person name="Lipzen A."/>
            <person name="Lutzoni F."/>
            <person name="Magnuson J."/>
            <person name="Mondo S."/>
            <person name="Nolan M."/>
            <person name="Ohm R."/>
            <person name="Pangilinan J."/>
            <person name="Park H.-J."/>
            <person name="Ramirez L."/>
            <person name="Alfaro M."/>
            <person name="Sun H."/>
            <person name="Tritt A."/>
            <person name="Yoshinaga Y."/>
            <person name="Zwiers L.-H."/>
            <person name="Turgeon B."/>
            <person name="Goodwin S."/>
            <person name="Spatafora J."/>
            <person name="Crous P."/>
            <person name="Grigoriev I."/>
        </authorList>
    </citation>
    <scope>NUCLEOTIDE SEQUENCE</scope>
    <source>
        <strain evidence="2">CBS 183.55</strain>
    </source>
</reference>
<dbReference type="EMBL" id="ML978962">
    <property type="protein sequence ID" value="KAF1930850.1"/>
    <property type="molecule type" value="Genomic_DNA"/>
</dbReference>
<keyword evidence="1" id="KW-1133">Transmembrane helix</keyword>
<organism evidence="2 3">
    <name type="scientific">Didymella exigua CBS 183.55</name>
    <dbReference type="NCBI Taxonomy" id="1150837"/>
    <lineage>
        <taxon>Eukaryota</taxon>
        <taxon>Fungi</taxon>
        <taxon>Dikarya</taxon>
        <taxon>Ascomycota</taxon>
        <taxon>Pezizomycotina</taxon>
        <taxon>Dothideomycetes</taxon>
        <taxon>Pleosporomycetidae</taxon>
        <taxon>Pleosporales</taxon>
        <taxon>Pleosporineae</taxon>
        <taxon>Didymellaceae</taxon>
        <taxon>Didymella</taxon>
    </lineage>
</organism>
<accession>A0A6A5RU04</accession>
<name>A0A6A5RU04_9PLEO</name>
<feature type="transmembrane region" description="Helical" evidence="1">
    <location>
        <begin position="20"/>
        <end position="39"/>
    </location>
</feature>
<keyword evidence="1" id="KW-0812">Transmembrane</keyword>
<dbReference type="GeneID" id="54349411"/>
<dbReference type="Proteomes" id="UP000800082">
    <property type="component" value="Unassembled WGS sequence"/>
</dbReference>
<dbReference type="RefSeq" id="XP_033451098.1">
    <property type="nucleotide sequence ID" value="XM_033591743.1"/>
</dbReference>
<gene>
    <name evidence="2" type="ORF">M421DRAFT_418324</name>
</gene>
<dbReference type="AlphaFoldDB" id="A0A6A5RU04"/>
<proteinExistence type="predicted"/>
<keyword evidence="1" id="KW-0472">Membrane</keyword>